<accession>A0A2G6JNW6</accession>
<dbReference type="SMART" id="SM00116">
    <property type="entry name" value="CBS"/>
    <property type="match status" value="2"/>
</dbReference>
<dbReference type="Gene3D" id="3.10.580.10">
    <property type="entry name" value="CBS-domain"/>
    <property type="match status" value="1"/>
</dbReference>
<dbReference type="SUPFAM" id="SSF54631">
    <property type="entry name" value="CBS-domain pair"/>
    <property type="match status" value="1"/>
</dbReference>
<dbReference type="InterPro" id="IPR000644">
    <property type="entry name" value="CBS_dom"/>
</dbReference>
<keyword evidence="1 2" id="KW-0129">CBS domain</keyword>
<sequence length="134" mass="15167">MSAERKVIRTRDVMTDEFVMIDGLMTVKDALNIFQAENARVLIINKRHDDDEYGLLLLSDIAKNVLAKDRSPERVNVYEVMAKPVISVDPEMDIRYCARLFESFGLAHAPVIGDEKVLGIVSYRSLVLKGLLEN</sequence>
<dbReference type="PROSITE" id="PS51371">
    <property type="entry name" value="CBS"/>
    <property type="match status" value="1"/>
</dbReference>
<feature type="domain" description="CBS" evidence="3">
    <location>
        <begin position="81"/>
        <end position="134"/>
    </location>
</feature>
<dbReference type="PANTHER" id="PTHR43080">
    <property type="entry name" value="CBS DOMAIN-CONTAINING PROTEIN CBSX3, MITOCHONDRIAL"/>
    <property type="match status" value="1"/>
</dbReference>
<protein>
    <submittedName>
        <fullName evidence="4">CBS domain-containing protein</fullName>
    </submittedName>
</protein>
<dbReference type="Proteomes" id="UP000243469">
    <property type="component" value="Unassembled WGS sequence"/>
</dbReference>
<evidence type="ECO:0000313" key="5">
    <source>
        <dbReference type="Proteomes" id="UP000243469"/>
    </source>
</evidence>
<comment type="caution">
    <text evidence="4">The sequence shown here is derived from an EMBL/GenBank/DDBJ whole genome shotgun (WGS) entry which is preliminary data.</text>
</comment>
<dbReference type="InterPro" id="IPR051257">
    <property type="entry name" value="Diverse_CBS-Domain"/>
</dbReference>
<evidence type="ECO:0000256" key="2">
    <source>
        <dbReference type="PROSITE-ProRule" id="PRU00703"/>
    </source>
</evidence>
<proteinExistence type="predicted"/>
<reference evidence="4 5" key="1">
    <citation type="submission" date="2017-10" db="EMBL/GenBank/DDBJ databases">
        <title>Novel microbial diversity and functional potential in the marine mammal oral microbiome.</title>
        <authorList>
            <person name="Dudek N.K."/>
            <person name="Sun C.L."/>
            <person name="Burstein D."/>
            <person name="Kantor R.S."/>
            <person name="Aliaga Goltsman D.S."/>
            <person name="Bik E.M."/>
            <person name="Thomas B.C."/>
            <person name="Banfield J.F."/>
            <person name="Relman D.A."/>
        </authorList>
    </citation>
    <scope>NUCLEOTIDE SEQUENCE [LARGE SCALE GENOMIC DNA]</scope>
    <source>
        <strain evidence="4">DOLJORAL78_47_21</strain>
    </source>
</reference>
<dbReference type="CDD" id="cd04630">
    <property type="entry name" value="CBS_pair_bac"/>
    <property type="match status" value="1"/>
</dbReference>
<evidence type="ECO:0000259" key="3">
    <source>
        <dbReference type="PROSITE" id="PS51371"/>
    </source>
</evidence>
<evidence type="ECO:0000256" key="1">
    <source>
        <dbReference type="ARBA" id="ARBA00023122"/>
    </source>
</evidence>
<organism evidence="4 5">
    <name type="scientific">Neptuniibacter caesariensis</name>
    <dbReference type="NCBI Taxonomy" id="207954"/>
    <lineage>
        <taxon>Bacteria</taxon>
        <taxon>Pseudomonadati</taxon>
        <taxon>Pseudomonadota</taxon>
        <taxon>Gammaproteobacteria</taxon>
        <taxon>Oceanospirillales</taxon>
        <taxon>Oceanospirillaceae</taxon>
        <taxon>Neptuniibacter</taxon>
    </lineage>
</organism>
<name>A0A2G6JNW6_NEPCE</name>
<dbReference type="InterPro" id="IPR046342">
    <property type="entry name" value="CBS_dom_sf"/>
</dbReference>
<dbReference type="Pfam" id="PF00571">
    <property type="entry name" value="CBS"/>
    <property type="match status" value="2"/>
</dbReference>
<dbReference type="STRING" id="207954.MED92_02279"/>
<dbReference type="PANTHER" id="PTHR43080:SF2">
    <property type="entry name" value="CBS DOMAIN-CONTAINING PROTEIN"/>
    <property type="match status" value="1"/>
</dbReference>
<dbReference type="EMBL" id="PDSH01000013">
    <property type="protein sequence ID" value="PIE25103.1"/>
    <property type="molecule type" value="Genomic_DNA"/>
</dbReference>
<gene>
    <name evidence="4" type="ORF">CSA60_02010</name>
</gene>
<evidence type="ECO:0000313" key="4">
    <source>
        <dbReference type="EMBL" id="PIE25103.1"/>
    </source>
</evidence>
<dbReference type="AlphaFoldDB" id="A0A2G6JNW6"/>